<comment type="similarity">
    <text evidence="8">Belongs to the binding-protein-dependent transport system permease family. LivHM subfamily.</text>
</comment>
<keyword evidence="5" id="KW-0029">Amino-acid transport</keyword>
<sequence length="296" mass="31602">MAAFLNIVIVGLLLGGIYGLVSMGLNLIFGVVRIVNFAQGELVMLGMYGAYLSWFLLGLDPYVSALVVVPCLFVLGVIIQRFVLQPLQNEPFMQIFATFGLLILFQNAVLAITRGTGYSVHSELSRIVISVGDINVNLSRLIVLATVIVVAIGANWFLHSTMYGKAVRAVTQDRRSARLMGINVELAFMLTFGVGAALAGLAGVLLAPIYTLSPQIGGNFILAAFAVVVLGGLGSVWGAFFGGFIIGLIEAFAGYYLSPELKHAIWFLVFIAVLIVRPGGLFGIAGAEEVGLREQD</sequence>
<dbReference type="Pfam" id="PF02653">
    <property type="entry name" value="BPD_transp_2"/>
    <property type="match status" value="1"/>
</dbReference>
<dbReference type="GO" id="GO:0006865">
    <property type="term" value="P:amino acid transport"/>
    <property type="evidence" value="ECO:0007669"/>
    <property type="project" value="UniProtKB-KW"/>
</dbReference>
<feature type="transmembrane region" description="Helical" evidence="9">
    <location>
        <begin position="96"/>
        <end position="118"/>
    </location>
</feature>
<dbReference type="InterPro" id="IPR052157">
    <property type="entry name" value="BCAA_transport_permease"/>
</dbReference>
<dbReference type="EMBL" id="PDVP01000003">
    <property type="protein sequence ID" value="PHP67771.1"/>
    <property type="molecule type" value="Genomic_DNA"/>
</dbReference>
<keyword evidence="3" id="KW-1003">Cell membrane</keyword>
<evidence type="ECO:0000256" key="3">
    <source>
        <dbReference type="ARBA" id="ARBA00022475"/>
    </source>
</evidence>
<evidence type="ECO:0000256" key="8">
    <source>
        <dbReference type="ARBA" id="ARBA00037998"/>
    </source>
</evidence>
<dbReference type="RefSeq" id="WP_099305938.1">
    <property type="nucleotide sequence ID" value="NZ_PDVP01000003.1"/>
</dbReference>
<keyword evidence="7 9" id="KW-0472">Membrane</keyword>
<dbReference type="GO" id="GO:0005886">
    <property type="term" value="C:plasma membrane"/>
    <property type="evidence" value="ECO:0007669"/>
    <property type="project" value="UniProtKB-SubCell"/>
</dbReference>
<evidence type="ECO:0000256" key="5">
    <source>
        <dbReference type="ARBA" id="ARBA00022970"/>
    </source>
</evidence>
<feature type="transmembrane region" description="Helical" evidence="9">
    <location>
        <begin position="216"/>
        <end position="233"/>
    </location>
</feature>
<evidence type="ECO:0000256" key="9">
    <source>
        <dbReference type="SAM" id="Phobius"/>
    </source>
</evidence>
<evidence type="ECO:0000256" key="6">
    <source>
        <dbReference type="ARBA" id="ARBA00022989"/>
    </source>
</evidence>
<keyword evidence="6 9" id="KW-1133">Transmembrane helix</keyword>
<gene>
    <name evidence="10" type="ORF">CSC94_08795</name>
</gene>
<evidence type="ECO:0000256" key="1">
    <source>
        <dbReference type="ARBA" id="ARBA00004651"/>
    </source>
</evidence>
<dbReference type="Proteomes" id="UP000221168">
    <property type="component" value="Unassembled WGS sequence"/>
</dbReference>
<protein>
    <submittedName>
        <fullName evidence="10">Branched-chain amino acid ABC transporter permease</fullName>
    </submittedName>
</protein>
<comment type="subcellular location">
    <subcellularLocation>
        <location evidence="1">Cell membrane</location>
        <topology evidence="1">Multi-pass membrane protein</topology>
    </subcellularLocation>
</comment>
<organism evidence="10 11">
    <name type="scientific">Zhengella mangrovi</name>
    <dbReference type="NCBI Taxonomy" id="1982044"/>
    <lineage>
        <taxon>Bacteria</taxon>
        <taxon>Pseudomonadati</taxon>
        <taxon>Pseudomonadota</taxon>
        <taxon>Alphaproteobacteria</taxon>
        <taxon>Hyphomicrobiales</taxon>
        <taxon>Notoacmeibacteraceae</taxon>
        <taxon>Zhengella</taxon>
    </lineage>
</organism>
<evidence type="ECO:0000256" key="2">
    <source>
        <dbReference type="ARBA" id="ARBA00022448"/>
    </source>
</evidence>
<dbReference type="InterPro" id="IPR001851">
    <property type="entry name" value="ABC_transp_permease"/>
</dbReference>
<dbReference type="GO" id="GO:0022857">
    <property type="term" value="F:transmembrane transporter activity"/>
    <property type="evidence" value="ECO:0007669"/>
    <property type="project" value="InterPro"/>
</dbReference>
<feature type="transmembrane region" description="Helical" evidence="9">
    <location>
        <begin position="63"/>
        <end position="84"/>
    </location>
</feature>
<feature type="transmembrane region" description="Helical" evidence="9">
    <location>
        <begin position="138"/>
        <end position="158"/>
    </location>
</feature>
<keyword evidence="2" id="KW-0813">Transport</keyword>
<dbReference type="PANTHER" id="PTHR11795:SF445">
    <property type="entry name" value="AMINO ACID ABC TRANSPORTER PERMEASE PROTEIN"/>
    <property type="match status" value="1"/>
</dbReference>
<proteinExistence type="inferred from homology"/>
<feature type="transmembrane region" description="Helical" evidence="9">
    <location>
        <begin position="264"/>
        <end position="287"/>
    </location>
</feature>
<name>A0A2G1QQM7_9HYPH</name>
<evidence type="ECO:0000256" key="7">
    <source>
        <dbReference type="ARBA" id="ARBA00023136"/>
    </source>
</evidence>
<feature type="transmembrane region" description="Helical" evidence="9">
    <location>
        <begin position="179"/>
        <end position="210"/>
    </location>
</feature>
<keyword evidence="11" id="KW-1185">Reference proteome</keyword>
<keyword evidence="4 9" id="KW-0812">Transmembrane</keyword>
<feature type="transmembrane region" description="Helical" evidence="9">
    <location>
        <begin position="41"/>
        <end position="57"/>
    </location>
</feature>
<feature type="transmembrane region" description="Helical" evidence="9">
    <location>
        <begin position="6"/>
        <end position="29"/>
    </location>
</feature>
<dbReference type="CDD" id="cd06582">
    <property type="entry name" value="TM_PBP1_LivH_like"/>
    <property type="match status" value="1"/>
</dbReference>
<evidence type="ECO:0000313" key="11">
    <source>
        <dbReference type="Proteomes" id="UP000221168"/>
    </source>
</evidence>
<evidence type="ECO:0000256" key="4">
    <source>
        <dbReference type="ARBA" id="ARBA00022692"/>
    </source>
</evidence>
<evidence type="ECO:0000313" key="10">
    <source>
        <dbReference type="EMBL" id="PHP67771.1"/>
    </source>
</evidence>
<reference evidence="10 11" key="1">
    <citation type="submission" date="2017-10" db="EMBL/GenBank/DDBJ databases">
        <title>Sedimentibacterium mangrovi gen. nov., sp. nov., a novel member of family Phyllobacteriacea isolated from mangrove sediment.</title>
        <authorList>
            <person name="Liao H."/>
            <person name="Tian Y."/>
        </authorList>
    </citation>
    <scope>NUCLEOTIDE SEQUENCE [LARGE SCALE GENOMIC DNA]</scope>
    <source>
        <strain evidence="10 11">X9-2-2</strain>
    </source>
</reference>
<dbReference type="OrthoDB" id="9797267at2"/>
<dbReference type="PANTHER" id="PTHR11795">
    <property type="entry name" value="BRANCHED-CHAIN AMINO ACID TRANSPORT SYSTEM PERMEASE PROTEIN LIVH"/>
    <property type="match status" value="1"/>
</dbReference>
<comment type="caution">
    <text evidence="10">The sequence shown here is derived from an EMBL/GenBank/DDBJ whole genome shotgun (WGS) entry which is preliminary data.</text>
</comment>
<dbReference type="AlphaFoldDB" id="A0A2G1QQM7"/>
<accession>A0A2G1QQM7</accession>